<dbReference type="AlphaFoldDB" id="A0A2K9E8C2"/>
<evidence type="ECO:0000313" key="12">
    <source>
        <dbReference type="EMBL" id="AUG57806.1"/>
    </source>
</evidence>
<dbReference type="GO" id="GO:0005507">
    <property type="term" value="F:copper ion binding"/>
    <property type="evidence" value="ECO:0007669"/>
    <property type="project" value="TreeGrafter"/>
</dbReference>
<evidence type="ECO:0000256" key="9">
    <source>
        <dbReference type="ARBA" id="ARBA00048968"/>
    </source>
</evidence>
<dbReference type="NCBIfam" id="TIGR00726">
    <property type="entry name" value="peptidoglycan editing factor PgeF"/>
    <property type="match status" value="1"/>
</dbReference>
<comment type="catalytic activity">
    <reaction evidence="9">
        <text>adenosine + phosphate = alpha-D-ribose 1-phosphate + adenine</text>
        <dbReference type="Rhea" id="RHEA:27642"/>
        <dbReference type="ChEBI" id="CHEBI:16335"/>
        <dbReference type="ChEBI" id="CHEBI:16708"/>
        <dbReference type="ChEBI" id="CHEBI:43474"/>
        <dbReference type="ChEBI" id="CHEBI:57720"/>
        <dbReference type="EC" id="2.4.2.1"/>
    </reaction>
    <physiologicalReaction direction="left-to-right" evidence="9">
        <dbReference type="Rhea" id="RHEA:27643"/>
    </physiologicalReaction>
</comment>
<dbReference type="Pfam" id="PF02578">
    <property type="entry name" value="Cu-oxidase_4"/>
    <property type="match status" value="1"/>
</dbReference>
<comment type="catalytic activity">
    <reaction evidence="8">
        <text>adenosine + H2O + H(+) = inosine + NH4(+)</text>
        <dbReference type="Rhea" id="RHEA:24408"/>
        <dbReference type="ChEBI" id="CHEBI:15377"/>
        <dbReference type="ChEBI" id="CHEBI:15378"/>
        <dbReference type="ChEBI" id="CHEBI:16335"/>
        <dbReference type="ChEBI" id="CHEBI:17596"/>
        <dbReference type="ChEBI" id="CHEBI:28938"/>
        <dbReference type="EC" id="3.5.4.4"/>
    </reaction>
    <physiologicalReaction direction="left-to-right" evidence="8">
        <dbReference type="Rhea" id="RHEA:24409"/>
    </physiologicalReaction>
</comment>
<dbReference type="EMBL" id="NEMB01000003">
    <property type="protein sequence ID" value="PQQ67690.1"/>
    <property type="molecule type" value="Genomic_DNA"/>
</dbReference>
<dbReference type="SUPFAM" id="SSF64438">
    <property type="entry name" value="CNF1/YfiH-like putative cysteine hydrolases"/>
    <property type="match status" value="1"/>
</dbReference>
<evidence type="ECO:0000256" key="5">
    <source>
        <dbReference type="ARBA" id="ARBA00022723"/>
    </source>
</evidence>
<evidence type="ECO:0000313" key="15">
    <source>
        <dbReference type="Proteomes" id="UP000239720"/>
    </source>
</evidence>
<dbReference type="PANTHER" id="PTHR30616:SF2">
    <property type="entry name" value="PURINE NUCLEOSIDE PHOSPHORYLASE LACC1"/>
    <property type="match status" value="1"/>
</dbReference>
<comment type="similarity">
    <text evidence="3 11">Belongs to the purine nucleoside phosphorylase YfiH/LACC1 family.</text>
</comment>
<evidence type="ECO:0000256" key="2">
    <source>
        <dbReference type="ARBA" id="ARBA00003215"/>
    </source>
</evidence>
<dbReference type="CDD" id="cd16833">
    <property type="entry name" value="YfiH"/>
    <property type="match status" value="1"/>
</dbReference>
<evidence type="ECO:0000256" key="1">
    <source>
        <dbReference type="ARBA" id="ARBA00000553"/>
    </source>
</evidence>
<reference evidence="12 14" key="1">
    <citation type="submission" date="2017-12" db="EMBL/GenBank/DDBJ databases">
        <title>Complete genome sequence of Herbivorax saccincola GGR1, a novel Cellulosome-producing hydrolytic bacterium in a thermophilic biogas plant, established by Illumina and Nanopore MinION sequencing.</title>
        <authorList>
            <person name="Pechtl A."/>
            <person name="Ruckert C."/>
            <person name="Koeck D.E."/>
            <person name="Maus I."/>
            <person name="Winkler A."/>
            <person name="Kalinowski J."/>
            <person name="Puhler A."/>
            <person name="Schwarz W.W."/>
            <person name="Zverlov V.V."/>
            <person name="Schluter A."/>
            <person name="Liebl W."/>
        </authorList>
    </citation>
    <scope>NUCLEOTIDE SEQUENCE [LARGE SCALE GENOMIC DNA]</scope>
    <source>
        <strain evidence="12">GGR1</strain>
        <strain evidence="14">SR1</strain>
    </source>
</reference>
<dbReference type="Proteomes" id="UP000233534">
    <property type="component" value="Chromosome"/>
</dbReference>
<dbReference type="EMBL" id="CP025197">
    <property type="protein sequence ID" value="AUG57806.1"/>
    <property type="molecule type" value="Genomic_DNA"/>
</dbReference>
<keyword evidence="6" id="KW-0378">Hydrolase</keyword>
<evidence type="ECO:0000256" key="8">
    <source>
        <dbReference type="ARBA" id="ARBA00047989"/>
    </source>
</evidence>
<gene>
    <name evidence="13" type="ORF">B9R14_13650</name>
    <name evidence="12" type="ORF">HVS_09520</name>
</gene>
<dbReference type="InterPro" id="IPR011324">
    <property type="entry name" value="Cytotoxic_necrot_fac-like_cat"/>
</dbReference>
<dbReference type="GO" id="GO:0017061">
    <property type="term" value="F:S-methyl-5-thioadenosine phosphorylase activity"/>
    <property type="evidence" value="ECO:0007669"/>
    <property type="project" value="UniProtKB-EC"/>
</dbReference>
<evidence type="ECO:0000256" key="7">
    <source>
        <dbReference type="ARBA" id="ARBA00022833"/>
    </source>
</evidence>
<organism evidence="12 14">
    <name type="scientific">Acetivibrio saccincola</name>
    <dbReference type="NCBI Taxonomy" id="1677857"/>
    <lineage>
        <taxon>Bacteria</taxon>
        <taxon>Bacillati</taxon>
        <taxon>Bacillota</taxon>
        <taxon>Clostridia</taxon>
        <taxon>Eubacteriales</taxon>
        <taxon>Oscillospiraceae</taxon>
        <taxon>Acetivibrio</taxon>
    </lineage>
</organism>
<evidence type="ECO:0000256" key="11">
    <source>
        <dbReference type="RuleBase" id="RU361274"/>
    </source>
</evidence>
<reference evidence="13 15" key="2">
    <citation type="journal article" date="2018" name="Syst. Appl. Microbiol.">
        <title>Characterization and high-quality draft genome sequence of Herbivorax saccincola A7, an anaerobic, alkaliphilic, thermophilic, cellulolytic, and xylanolytic bacterium.</title>
        <authorList>
            <person name="Aikawa S."/>
            <person name="Baramee S."/>
            <person name="Sermsathanaswadi J."/>
            <person name="Thianheng P."/>
            <person name="Tachaapaikoon C."/>
            <person name="Shikata A."/>
            <person name="Waeonukul R."/>
            <person name="Pason P."/>
            <person name="Ratanakhanokchai K."/>
            <person name="Kosugi A."/>
        </authorList>
    </citation>
    <scope>NUCLEOTIDE SEQUENCE [LARGE SCALE GENOMIC DNA]</scope>
    <source>
        <strain evidence="13 15">A7</strain>
    </source>
</reference>
<keyword evidence="4" id="KW-0808">Transferase</keyword>
<dbReference type="Proteomes" id="UP000239720">
    <property type="component" value="Unassembled WGS sequence"/>
</dbReference>
<dbReference type="OrthoDB" id="4279at2"/>
<keyword evidence="14" id="KW-1185">Reference proteome</keyword>
<dbReference type="InterPro" id="IPR003730">
    <property type="entry name" value="Cu_polyphenol_OxRdtase"/>
</dbReference>
<dbReference type="KEGG" id="hsc:HVS_09520"/>
<evidence type="ECO:0000256" key="10">
    <source>
        <dbReference type="ARBA" id="ARBA00049893"/>
    </source>
</evidence>
<keyword evidence="7" id="KW-0862">Zinc</keyword>
<protein>
    <recommendedName>
        <fullName evidence="11">Purine nucleoside phosphorylase</fullName>
    </recommendedName>
</protein>
<dbReference type="PANTHER" id="PTHR30616">
    <property type="entry name" value="UNCHARACTERIZED PROTEIN YFIH"/>
    <property type="match status" value="1"/>
</dbReference>
<evidence type="ECO:0000313" key="13">
    <source>
        <dbReference type="EMBL" id="PQQ67690.1"/>
    </source>
</evidence>
<dbReference type="Gene3D" id="3.60.140.10">
    <property type="entry name" value="CNF1/YfiH-like putative cysteine hydrolases"/>
    <property type="match status" value="1"/>
</dbReference>
<sequence>MESRFRENDGILYVENNGVQFLQFKSLLKYKNITHCFTTRNGGVSKNEYSSLNLAFNKNDDKKNVYENFKRLSKAVGIDIENMVFSNQVHDNKIKVVGREDRGKGIVRESDIIGIDGLITNEKEVALVTFYADCVPVFLYDSVKNVIGLVHSGWRGTVKEISKVAVRKMNEFFHCNSEDIEVVIGPSIGKCCFEVHENVFLEFKKEISWSRGYSEKVNSKWHIDLQGIIKKSLMSEGIREENIYNSGICTKCNKDLFFSHRGDKGKTGTLAAIIQLK</sequence>
<dbReference type="InterPro" id="IPR038371">
    <property type="entry name" value="Cu_polyphenol_OxRdtase_sf"/>
</dbReference>
<evidence type="ECO:0000256" key="3">
    <source>
        <dbReference type="ARBA" id="ARBA00007353"/>
    </source>
</evidence>
<evidence type="ECO:0000256" key="4">
    <source>
        <dbReference type="ARBA" id="ARBA00022679"/>
    </source>
</evidence>
<dbReference type="RefSeq" id="WP_101301590.1">
    <property type="nucleotide sequence ID" value="NZ_CP025197.1"/>
</dbReference>
<evidence type="ECO:0000313" key="14">
    <source>
        <dbReference type="Proteomes" id="UP000233534"/>
    </source>
</evidence>
<accession>A0A2K9E8C2</accession>
<comment type="function">
    <text evidence="2">Purine nucleoside enzyme that catalyzes the phosphorolysis of adenosine and inosine nucleosides, yielding D-ribose 1-phosphate and the respective free bases, adenine and hypoxanthine. Also catalyzes the phosphorolysis of S-methyl-5'-thioadenosine into adenine and S-methyl-5-thio-alpha-D-ribose 1-phosphate. Also has adenosine deaminase activity.</text>
</comment>
<evidence type="ECO:0000256" key="6">
    <source>
        <dbReference type="ARBA" id="ARBA00022801"/>
    </source>
</evidence>
<dbReference type="GO" id="GO:0016787">
    <property type="term" value="F:hydrolase activity"/>
    <property type="evidence" value="ECO:0007669"/>
    <property type="project" value="UniProtKB-KW"/>
</dbReference>
<name>A0A2K9E8C2_9FIRM</name>
<comment type="catalytic activity">
    <reaction evidence="10">
        <text>S-methyl-5'-thioadenosine + phosphate = 5-(methylsulfanyl)-alpha-D-ribose 1-phosphate + adenine</text>
        <dbReference type="Rhea" id="RHEA:11852"/>
        <dbReference type="ChEBI" id="CHEBI:16708"/>
        <dbReference type="ChEBI" id="CHEBI:17509"/>
        <dbReference type="ChEBI" id="CHEBI:43474"/>
        <dbReference type="ChEBI" id="CHEBI:58533"/>
        <dbReference type="EC" id="2.4.2.28"/>
    </reaction>
    <physiologicalReaction direction="left-to-right" evidence="10">
        <dbReference type="Rhea" id="RHEA:11853"/>
    </physiologicalReaction>
</comment>
<comment type="catalytic activity">
    <reaction evidence="1">
        <text>inosine + phosphate = alpha-D-ribose 1-phosphate + hypoxanthine</text>
        <dbReference type="Rhea" id="RHEA:27646"/>
        <dbReference type="ChEBI" id="CHEBI:17368"/>
        <dbReference type="ChEBI" id="CHEBI:17596"/>
        <dbReference type="ChEBI" id="CHEBI:43474"/>
        <dbReference type="ChEBI" id="CHEBI:57720"/>
        <dbReference type="EC" id="2.4.2.1"/>
    </reaction>
    <physiologicalReaction direction="left-to-right" evidence="1">
        <dbReference type="Rhea" id="RHEA:27647"/>
    </physiologicalReaction>
</comment>
<keyword evidence="5" id="KW-0479">Metal-binding</keyword>
<proteinExistence type="inferred from homology"/>